<proteinExistence type="predicted"/>
<accession>A0A1E3X2L2</accession>
<organism evidence="1 2">
    <name type="scientific">Candidatus Scalindua rubra</name>
    <dbReference type="NCBI Taxonomy" id="1872076"/>
    <lineage>
        <taxon>Bacteria</taxon>
        <taxon>Pseudomonadati</taxon>
        <taxon>Planctomycetota</taxon>
        <taxon>Candidatus Brocadiia</taxon>
        <taxon>Candidatus Brocadiales</taxon>
        <taxon>Candidatus Scalinduaceae</taxon>
        <taxon>Candidatus Scalindua</taxon>
    </lineage>
</organism>
<feature type="non-terminal residue" evidence="1">
    <location>
        <position position="1"/>
    </location>
</feature>
<dbReference type="AlphaFoldDB" id="A0A1E3X2L2"/>
<gene>
    <name evidence="1" type="ORF">SCARUB_05036</name>
</gene>
<protein>
    <submittedName>
        <fullName evidence="1">Uncharacterized protein</fullName>
    </submittedName>
</protein>
<sequence>QLYNLAIFKGKFENRRFSFNNLAEPEPIRHSSFFGSGSARLGYLKETEDSNNGLKLKFT</sequence>
<reference evidence="1 2" key="1">
    <citation type="submission" date="2016-07" db="EMBL/GenBank/DDBJ databases">
        <title>Draft genome of Scalindua rubra, obtained from a brine-seawater interface in the Red Sea, sheds light on salt adaptation in anammox bacteria.</title>
        <authorList>
            <person name="Speth D.R."/>
            <person name="Lagkouvardos I."/>
            <person name="Wang Y."/>
            <person name="Qian P.-Y."/>
            <person name="Dutilh B.E."/>
            <person name="Jetten M.S."/>
        </authorList>
    </citation>
    <scope>NUCLEOTIDE SEQUENCE [LARGE SCALE GENOMIC DNA]</scope>
    <source>
        <strain evidence="1">BSI-1</strain>
    </source>
</reference>
<dbReference type="Proteomes" id="UP000094056">
    <property type="component" value="Unassembled WGS sequence"/>
</dbReference>
<comment type="caution">
    <text evidence="1">The sequence shown here is derived from an EMBL/GenBank/DDBJ whole genome shotgun (WGS) entry which is preliminary data.</text>
</comment>
<dbReference type="EMBL" id="MAYW01000352">
    <property type="protein sequence ID" value="ODS29855.1"/>
    <property type="molecule type" value="Genomic_DNA"/>
</dbReference>
<name>A0A1E3X2L2_9BACT</name>
<evidence type="ECO:0000313" key="1">
    <source>
        <dbReference type="EMBL" id="ODS29855.1"/>
    </source>
</evidence>
<evidence type="ECO:0000313" key="2">
    <source>
        <dbReference type="Proteomes" id="UP000094056"/>
    </source>
</evidence>